<organism evidence="1">
    <name type="scientific">Anguilla anguilla</name>
    <name type="common">European freshwater eel</name>
    <name type="synonym">Muraena anguilla</name>
    <dbReference type="NCBI Taxonomy" id="7936"/>
    <lineage>
        <taxon>Eukaryota</taxon>
        <taxon>Metazoa</taxon>
        <taxon>Chordata</taxon>
        <taxon>Craniata</taxon>
        <taxon>Vertebrata</taxon>
        <taxon>Euteleostomi</taxon>
        <taxon>Actinopterygii</taxon>
        <taxon>Neopterygii</taxon>
        <taxon>Teleostei</taxon>
        <taxon>Anguilliformes</taxon>
        <taxon>Anguillidae</taxon>
        <taxon>Anguilla</taxon>
    </lineage>
</organism>
<accession>A0A0E9S6H0</accession>
<dbReference type="AlphaFoldDB" id="A0A0E9S6H0"/>
<evidence type="ECO:0000313" key="1">
    <source>
        <dbReference type="EMBL" id="JAH36871.1"/>
    </source>
</evidence>
<proteinExistence type="predicted"/>
<protein>
    <submittedName>
        <fullName evidence="1">Uncharacterized protein</fullName>
    </submittedName>
</protein>
<dbReference type="EMBL" id="GBXM01071706">
    <property type="protein sequence ID" value="JAH36871.1"/>
    <property type="molecule type" value="Transcribed_RNA"/>
</dbReference>
<reference evidence="1" key="1">
    <citation type="submission" date="2014-11" db="EMBL/GenBank/DDBJ databases">
        <authorList>
            <person name="Amaro Gonzalez C."/>
        </authorList>
    </citation>
    <scope>NUCLEOTIDE SEQUENCE</scope>
</reference>
<reference evidence="1" key="2">
    <citation type="journal article" date="2015" name="Fish Shellfish Immunol.">
        <title>Early steps in the European eel (Anguilla anguilla)-Vibrio vulnificus interaction in the gills: Role of the RtxA13 toxin.</title>
        <authorList>
            <person name="Callol A."/>
            <person name="Pajuelo D."/>
            <person name="Ebbesson L."/>
            <person name="Teles M."/>
            <person name="MacKenzie S."/>
            <person name="Amaro C."/>
        </authorList>
    </citation>
    <scope>NUCLEOTIDE SEQUENCE</scope>
</reference>
<name>A0A0E9S6H0_ANGAN</name>
<sequence>MHLCQYNRTTLYCISLCIFIEKDLHLLETLPLPG</sequence>